<dbReference type="RefSeq" id="WP_012187519.1">
    <property type="nucleotide sequence ID" value="NZ_CAAAIY010000031.1"/>
</dbReference>
<gene>
    <name evidence="2" type="primary">trbI_1</name>
    <name evidence="2" type="ORF">Lboz_2986</name>
</gene>
<name>A0A0W0RGB0_LEGBO</name>
<keyword evidence="3" id="KW-1185">Reference proteome</keyword>
<sequence length="111" mass="12688">MRLIPITASFVLAIFGFFILSYGVKPKEPIVIFNKEEVLSQFIRQLAEIKATESQVEQSTRRFNALLNKVLVELAQQKKVIILRKNDVFAGGIDITDEVRIRLSHAMRNKS</sequence>
<organism evidence="2 3">
    <name type="scientific">Legionella bozemanae</name>
    <name type="common">Fluoribacter bozemanae</name>
    <dbReference type="NCBI Taxonomy" id="447"/>
    <lineage>
        <taxon>Bacteria</taxon>
        <taxon>Pseudomonadati</taxon>
        <taxon>Pseudomonadota</taxon>
        <taxon>Gammaproteobacteria</taxon>
        <taxon>Legionellales</taxon>
        <taxon>Legionellaceae</taxon>
        <taxon>Legionella</taxon>
    </lineage>
</organism>
<accession>A0A0W0RGB0</accession>
<protein>
    <submittedName>
        <fullName evidence="2">F pilus extension/retraction protein TrbI Inner membrane protein</fullName>
    </submittedName>
</protein>
<dbReference type="OrthoDB" id="5652058at2"/>
<dbReference type="Pfam" id="PF09677">
    <property type="entry name" value="TrbI_Ftype"/>
    <property type="match status" value="1"/>
</dbReference>
<comment type="caution">
    <text evidence="2">The sequence shown here is derived from an EMBL/GenBank/DDBJ whole genome shotgun (WGS) entry which is preliminary data.</text>
</comment>
<reference evidence="2 3" key="1">
    <citation type="submission" date="2015-11" db="EMBL/GenBank/DDBJ databases">
        <title>Genomic analysis of 38 Legionella species identifies large and diverse effector repertoires.</title>
        <authorList>
            <person name="Burstein D."/>
            <person name="Amaro F."/>
            <person name="Zusman T."/>
            <person name="Lifshitz Z."/>
            <person name="Cohen O."/>
            <person name="Gilbert J.A."/>
            <person name="Pupko T."/>
            <person name="Shuman H.A."/>
            <person name="Segal G."/>
        </authorList>
    </citation>
    <scope>NUCLEOTIDE SEQUENCE [LARGE SCALE GENOMIC DNA]</scope>
    <source>
        <strain evidence="2 3">WIGA</strain>
    </source>
</reference>
<dbReference type="InterPro" id="IPR014115">
    <property type="entry name" value="TrbI_Ftype"/>
</dbReference>
<keyword evidence="1" id="KW-0472">Membrane</keyword>
<evidence type="ECO:0000313" key="2">
    <source>
        <dbReference type="EMBL" id="KTC70043.1"/>
    </source>
</evidence>
<keyword evidence="1" id="KW-0812">Transmembrane</keyword>
<proteinExistence type="predicted"/>
<keyword evidence="1" id="KW-1133">Transmembrane helix</keyword>
<dbReference type="NCBIfam" id="TIGR02744">
    <property type="entry name" value="TrbI_Ftype"/>
    <property type="match status" value="1"/>
</dbReference>
<feature type="transmembrane region" description="Helical" evidence="1">
    <location>
        <begin position="6"/>
        <end position="24"/>
    </location>
</feature>
<dbReference type="STRING" id="447.Lboz_2986"/>
<evidence type="ECO:0000313" key="3">
    <source>
        <dbReference type="Proteomes" id="UP000054695"/>
    </source>
</evidence>
<dbReference type="Proteomes" id="UP000054695">
    <property type="component" value="Unassembled WGS sequence"/>
</dbReference>
<dbReference type="AlphaFoldDB" id="A0A0W0RGB0"/>
<dbReference type="PATRIC" id="fig|447.4.peg.3187"/>
<evidence type="ECO:0000256" key="1">
    <source>
        <dbReference type="SAM" id="Phobius"/>
    </source>
</evidence>
<dbReference type="EMBL" id="LNXU01000040">
    <property type="protein sequence ID" value="KTC70043.1"/>
    <property type="molecule type" value="Genomic_DNA"/>
</dbReference>